<dbReference type="PANTHER" id="PTHR45913:SF19">
    <property type="entry name" value="LOW QUALITY PROTEIN: ZINC FINGER BED DOMAIN-CONTAINING PROTEIN 5-LIKE"/>
    <property type="match status" value="1"/>
</dbReference>
<dbReference type="Proteomes" id="UP000694941">
    <property type="component" value="Unplaced"/>
</dbReference>
<feature type="non-terminal residue" evidence="2">
    <location>
        <position position="188"/>
    </location>
</feature>
<dbReference type="RefSeq" id="XP_013793904.1">
    <property type="nucleotide sequence ID" value="XM_013938450.1"/>
</dbReference>
<dbReference type="GeneID" id="106477939"/>
<reference evidence="2" key="1">
    <citation type="submission" date="2025-08" db="UniProtKB">
        <authorList>
            <consortium name="RefSeq"/>
        </authorList>
    </citation>
    <scope>IDENTIFICATION</scope>
    <source>
        <tissue evidence="2">Muscle</tissue>
    </source>
</reference>
<gene>
    <name evidence="2" type="primary">LOC106477939</name>
</gene>
<proteinExistence type="predicted"/>
<keyword evidence="1" id="KW-1185">Reference proteome</keyword>
<sequence>MDSEHTVLLYHTEVRWLSHGHVLQRIFELCEEIKTFLKDQKLDLFSSFDTPEIVQMLAYLTDIFTHSNELNISLQGSNKNVVIAHEKLAFFKAKIPLWLRNIEKGNLARFPLLEEVVEEHESLLPEVATAICIHLEQLLNAFDGYFSAGNLARFPSLEEVVEVHESLLPEVATAIRIHFEQLLNAFDG</sequence>
<evidence type="ECO:0000313" key="1">
    <source>
        <dbReference type="Proteomes" id="UP000694941"/>
    </source>
</evidence>
<name>A0ABM1C4D0_LIMPO</name>
<protein>
    <submittedName>
        <fullName evidence="2">Protein ZBED8-like</fullName>
    </submittedName>
</protein>
<dbReference type="PANTHER" id="PTHR45913">
    <property type="entry name" value="EPM2A-INTERACTING PROTEIN 1"/>
    <property type="match status" value="1"/>
</dbReference>
<organism evidence="1 2">
    <name type="scientific">Limulus polyphemus</name>
    <name type="common">Atlantic horseshoe crab</name>
    <dbReference type="NCBI Taxonomy" id="6850"/>
    <lineage>
        <taxon>Eukaryota</taxon>
        <taxon>Metazoa</taxon>
        <taxon>Ecdysozoa</taxon>
        <taxon>Arthropoda</taxon>
        <taxon>Chelicerata</taxon>
        <taxon>Merostomata</taxon>
        <taxon>Xiphosura</taxon>
        <taxon>Limulidae</taxon>
        <taxon>Limulus</taxon>
    </lineage>
</organism>
<accession>A0ABM1C4D0</accession>
<evidence type="ECO:0000313" key="2">
    <source>
        <dbReference type="RefSeq" id="XP_013793904.1"/>
    </source>
</evidence>